<evidence type="ECO:0000313" key="2">
    <source>
        <dbReference type="Proteomes" id="UP000183859"/>
    </source>
</evidence>
<dbReference type="InterPro" id="IPR042245">
    <property type="entry name" value="Tgt2/MlaC_sf"/>
</dbReference>
<dbReference type="PANTHER" id="PTHR36573:SF1">
    <property type="entry name" value="INTERMEMBRANE PHOSPHOLIPID TRANSPORT SYSTEM BINDING PROTEIN MLAC"/>
    <property type="match status" value="1"/>
</dbReference>
<accession>A0A1L3I1L6</accession>
<dbReference type="STRING" id="1844006.PhaeoP97_00569"/>
<dbReference type="Proteomes" id="UP000183859">
    <property type="component" value="Chromosome"/>
</dbReference>
<name>A0A1L3I1L6_9RHOB</name>
<evidence type="ECO:0000313" key="1">
    <source>
        <dbReference type="EMBL" id="APG46013.1"/>
    </source>
</evidence>
<proteinExistence type="predicted"/>
<dbReference type="OrthoDB" id="7839352at2"/>
<organism evidence="1 2">
    <name type="scientific">Phaeobacter porticola</name>
    <dbReference type="NCBI Taxonomy" id="1844006"/>
    <lineage>
        <taxon>Bacteria</taxon>
        <taxon>Pseudomonadati</taxon>
        <taxon>Pseudomonadota</taxon>
        <taxon>Alphaproteobacteria</taxon>
        <taxon>Rhodobacterales</taxon>
        <taxon>Roseobacteraceae</taxon>
        <taxon>Phaeobacter</taxon>
    </lineage>
</organism>
<sequence>MPSNFLTRRSFLTTGLAFVGLAALPGKLLALSEAGARSLVDSVVGDINKVIASGKSESAMIRDFEKIFVRYADVNIMARYALGVEARSASASELRAFTGAFQSYISRKYGKRFREFIGGSVEVQSARKIKAGYEIKSLAKLKGQAPFEVTFLVSDKSGRDKFYNMFIEGVNLLLTERTEIGAILDRNRGDINKLTAELKRLS</sequence>
<dbReference type="KEGG" id="php:PhaeoP97_00569"/>
<dbReference type="InterPro" id="IPR008869">
    <property type="entry name" value="MlaC/ttg2D"/>
</dbReference>
<dbReference type="EMBL" id="CP016364">
    <property type="protein sequence ID" value="APG46013.1"/>
    <property type="molecule type" value="Genomic_DNA"/>
</dbReference>
<dbReference type="Gene3D" id="3.10.450.710">
    <property type="entry name" value="Tgt2/MlaC"/>
    <property type="match status" value="1"/>
</dbReference>
<gene>
    <name evidence="1" type="ORF">PhaeoP97_00569</name>
</gene>
<dbReference type="RefSeq" id="WP_072503788.1">
    <property type="nucleotide sequence ID" value="NZ_CP016364.1"/>
</dbReference>
<protein>
    <submittedName>
        <fullName evidence="1">Putative toluene tolerance protein, Ttg2 family</fullName>
    </submittedName>
</protein>
<reference evidence="2" key="1">
    <citation type="submission" date="2016-07" db="EMBL/GenBank/DDBJ databases">
        <title>Phaeobacter portensis sp. nov., a tropodithietic acid producing bacterium isolated from a German harbor.</title>
        <authorList>
            <person name="Freese H.M."/>
            <person name="Bunk B."/>
            <person name="Breider S."/>
            <person name="Brinkhoff T."/>
        </authorList>
    </citation>
    <scope>NUCLEOTIDE SEQUENCE [LARGE SCALE GENOMIC DNA]</scope>
    <source>
        <strain evidence="2">P97</strain>
    </source>
</reference>
<keyword evidence="2" id="KW-1185">Reference proteome</keyword>
<dbReference type="InterPro" id="IPR006311">
    <property type="entry name" value="TAT_signal"/>
</dbReference>
<dbReference type="AlphaFoldDB" id="A0A1L3I1L6"/>
<dbReference type="PANTHER" id="PTHR36573">
    <property type="entry name" value="INTERMEMBRANE PHOSPHOLIPID TRANSPORT SYSTEM BINDING PROTEIN MLAC"/>
    <property type="match status" value="1"/>
</dbReference>
<dbReference type="PROSITE" id="PS51318">
    <property type="entry name" value="TAT"/>
    <property type="match status" value="1"/>
</dbReference>
<dbReference type="Pfam" id="PF05494">
    <property type="entry name" value="MlaC"/>
    <property type="match status" value="1"/>
</dbReference>